<dbReference type="SUPFAM" id="SSF47240">
    <property type="entry name" value="Ferritin-like"/>
    <property type="match status" value="1"/>
</dbReference>
<keyword evidence="2" id="KW-1185">Reference proteome</keyword>
<sequence>MDVPRRRLGSSQGRGALLHAVAHIELNAIDLAADMIARFTLHPALRESDRKRFAADWTSVCDDEARHFLMLADRLEALGLSYGDYPAHNGLWEAAHSTRDNFPARVAIAPLVLEARGLDVTPNMINRLNGAGDHKSAQMLQVIYDEEIGHVATGARWFKYLAAQQADSAESYFHELVRTHFKGQIKSPFNEKARTLAGLARTYYEPLSVN</sequence>
<evidence type="ECO:0008006" key="3">
    <source>
        <dbReference type="Google" id="ProtNLM"/>
    </source>
</evidence>
<dbReference type="EMBL" id="BMYV01000001">
    <property type="protein sequence ID" value="GGX59236.1"/>
    <property type="molecule type" value="Genomic_DNA"/>
</dbReference>
<dbReference type="Gene3D" id="1.20.1260.10">
    <property type="match status" value="1"/>
</dbReference>
<dbReference type="Pfam" id="PF04305">
    <property type="entry name" value="DUF455"/>
    <property type="match status" value="1"/>
</dbReference>
<dbReference type="InterPro" id="IPR009078">
    <property type="entry name" value="Ferritin-like_SF"/>
</dbReference>
<protein>
    <recommendedName>
        <fullName evidence="3">Ferritin-like domain-containing protein</fullName>
    </recommendedName>
</protein>
<dbReference type="AlphaFoldDB" id="A0A918KDC0"/>
<dbReference type="InterPro" id="IPR007402">
    <property type="entry name" value="DUF455"/>
</dbReference>
<dbReference type="PANTHER" id="PTHR42782:SF2">
    <property type="entry name" value="3-OXOACYL-[ACYL-CARRIER-PROTEIN] SYNTHASE-LIKE PROTEIN"/>
    <property type="match status" value="1"/>
</dbReference>
<gene>
    <name evidence="1" type="ORF">GCM10011309_06070</name>
</gene>
<proteinExistence type="predicted"/>
<dbReference type="InterPro" id="IPR012347">
    <property type="entry name" value="Ferritin-like"/>
</dbReference>
<evidence type="ECO:0000313" key="1">
    <source>
        <dbReference type="EMBL" id="GGX59236.1"/>
    </source>
</evidence>
<comment type="caution">
    <text evidence="1">The sequence shown here is derived from an EMBL/GenBank/DDBJ whole genome shotgun (WGS) entry which is preliminary data.</text>
</comment>
<dbReference type="Proteomes" id="UP000600865">
    <property type="component" value="Unassembled WGS sequence"/>
</dbReference>
<accession>A0A918KDC0</accession>
<dbReference type="CDD" id="cd00657">
    <property type="entry name" value="Ferritin_like"/>
    <property type="match status" value="1"/>
</dbReference>
<reference evidence="1 2" key="1">
    <citation type="journal article" date="2014" name="Int. J. Syst. Evol. Microbiol.">
        <title>Complete genome sequence of Corynebacterium casei LMG S-19264T (=DSM 44701T), isolated from a smear-ripened cheese.</title>
        <authorList>
            <consortium name="US DOE Joint Genome Institute (JGI-PGF)"/>
            <person name="Walter F."/>
            <person name="Albersmeier A."/>
            <person name="Kalinowski J."/>
            <person name="Ruckert C."/>
        </authorList>
    </citation>
    <scope>NUCLEOTIDE SEQUENCE [LARGE SCALE GENOMIC DNA]</scope>
    <source>
        <strain evidence="1 2">KCTC 23968</strain>
    </source>
</reference>
<name>A0A918KDC0_9PROT</name>
<organism evidence="1 2">
    <name type="scientific">Litorimonas cladophorae</name>
    <dbReference type="NCBI Taxonomy" id="1220491"/>
    <lineage>
        <taxon>Bacteria</taxon>
        <taxon>Pseudomonadati</taxon>
        <taxon>Pseudomonadota</taxon>
        <taxon>Alphaproteobacteria</taxon>
        <taxon>Maricaulales</taxon>
        <taxon>Robiginitomaculaceae</taxon>
    </lineage>
</organism>
<evidence type="ECO:0000313" key="2">
    <source>
        <dbReference type="Proteomes" id="UP000600865"/>
    </source>
</evidence>
<dbReference type="PANTHER" id="PTHR42782">
    <property type="entry name" value="SI:CH73-314G15.3"/>
    <property type="match status" value="1"/>
</dbReference>